<keyword evidence="1" id="KW-1185">Reference proteome</keyword>
<evidence type="ECO:0000313" key="1">
    <source>
        <dbReference type="Proteomes" id="UP000025227"/>
    </source>
</evidence>
<name>A0A7I5E9C2_HAECO</name>
<proteinExistence type="predicted"/>
<sequence>MRQQGRWRSVTVFVVYALTSSYREEELEAFCMYPERLYKQHTFFKIIVDDFNANKTGPRRRAEEHHIGIHGVEGAG</sequence>
<evidence type="ECO:0000313" key="2">
    <source>
        <dbReference type="WBParaSite" id="HCON_00084220-00001"/>
    </source>
</evidence>
<dbReference type="WBParaSite" id="HCON_00084220-00001">
    <property type="protein sequence ID" value="HCON_00084220-00001"/>
    <property type="gene ID" value="HCON_00084220"/>
</dbReference>
<protein>
    <submittedName>
        <fullName evidence="2">Secreted protein</fullName>
    </submittedName>
</protein>
<organism evidence="1 2">
    <name type="scientific">Haemonchus contortus</name>
    <name type="common">Barber pole worm</name>
    <dbReference type="NCBI Taxonomy" id="6289"/>
    <lineage>
        <taxon>Eukaryota</taxon>
        <taxon>Metazoa</taxon>
        <taxon>Ecdysozoa</taxon>
        <taxon>Nematoda</taxon>
        <taxon>Chromadorea</taxon>
        <taxon>Rhabditida</taxon>
        <taxon>Rhabditina</taxon>
        <taxon>Rhabditomorpha</taxon>
        <taxon>Strongyloidea</taxon>
        <taxon>Trichostrongylidae</taxon>
        <taxon>Haemonchus</taxon>
    </lineage>
</organism>
<dbReference type="Proteomes" id="UP000025227">
    <property type="component" value="Unplaced"/>
</dbReference>
<accession>A0A7I5E9C2</accession>
<dbReference type="AlphaFoldDB" id="A0A7I5E9C2"/>
<dbReference type="OrthoDB" id="5818039at2759"/>
<reference evidence="2" key="1">
    <citation type="submission" date="2020-12" db="UniProtKB">
        <authorList>
            <consortium name="WormBaseParasite"/>
        </authorList>
    </citation>
    <scope>IDENTIFICATION</scope>
    <source>
        <strain evidence="2">MHco3</strain>
    </source>
</reference>